<sequence>MARRERAMASPGTGPMAAA</sequence>
<protein>
    <submittedName>
        <fullName evidence="1">Uncharacterized protein</fullName>
    </submittedName>
</protein>
<evidence type="ECO:0000313" key="1">
    <source>
        <dbReference type="EMBL" id="JAE22722.1"/>
    </source>
</evidence>
<reference evidence="1" key="1">
    <citation type="submission" date="2014-09" db="EMBL/GenBank/DDBJ databases">
        <authorList>
            <person name="Magalhaes I.L.F."/>
            <person name="Oliveira U."/>
            <person name="Santos F.R."/>
            <person name="Vidigal T.H.D.A."/>
            <person name="Brescovit A.D."/>
            <person name="Santos A.J."/>
        </authorList>
    </citation>
    <scope>NUCLEOTIDE SEQUENCE</scope>
    <source>
        <tissue evidence="1">Shoot tissue taken approximately 20 cm above the soil surface</tissue>
    </source>
</reference>
<reference evidence="1" key="2">
    <citation type="journal article" date="2015" name="Data Brief">
        <title>Shoot transcriptome of the giant reed, Arundo donax.</title>
        <authorList>
            <person name="Barrero R.A."/>
            <person name="Guerrero F.D."/>
            <person name="Moolhuijzen P."/>
            <person name="Goolsby J.A."/>
            <person name="Tidwell J."/>
            <person name="Bellgard S.E."/>
            <person name="Bellgard M.I."/>
        </authorList>
    </citation>
    <scope>NUCLEOTIDE SEQUENCE</scope>
    <source>
        <tissue evidence="1">Shoot tissue taken approximately 20 cm above the soil surface</tissue>
    </source>
</reference>
<proteinExistence type="predicted"/>
<dbReference type="EMBL" id="GBRH01175174">
    <property type="protein sequence ID" value="JAE22722.1"/>
    <property type="molecule type" value="Transcribed_RNA"/>
</dbReference>
<organism evidence="1">
    <name type="scientific">Arundo donax</name>
    <name type="common">Giant reed</name>
    <name type="synonym">Donax arundinaceus</name>
    <dbReference type="NCBI Taxonomy" id="35708"/>
    <lineage>
        <taxon>Eukaryota</taxon>
        <taxon>Viridiplantae</taxon>
        <taxon>Streptophyta</taxon>
        <taxon>Embryophyta</taxon>
        <taxon>Tracheophyta</taxon>
        <taxon>Spermatophyta</taxon>
        <taxon>Magnoliopsida</taxon>
        <taxon>Liliopsida</taxon>
        <taxon>Poales</taxon>
        <taxon>Poaceae</taxon>
        <taxon>PACMAD clade</taxon>
        <taxon>Arundinoideae</taxon>
        <taxon>Arundineae</taxon>
        <taxon>Arundo</taxon>
    </lineage>
</organism>
<name>A0A0A9GE03_ARUDO</name>
<dbReference type="AlphaFoldDB" id="A0A0A9GE03"/>
<accession>A0A0A9GE03</accession>